<reference evidence="2" key="1">
    <citation type="journal article" date="2023" name="Front. Plant Sci.">
        <title>Chromosomal-level genome assembly of Melastoma candidum provides insights into trichome evolution.</title>
        <authorList>
            <person name="Zhong Y."/>
            <person name="Wu W."/>
            <person name="Sun C."/>
            <person name="Zou P."/>
            <person name="Liu Y."/>
            <person name="Dai S."/>
            <person name="Zhou R."/>
        </authorList>
    </citation>
    <scope>NUCLEOTIDE SEQUENCE [LARGE SCALE GENOMIC DNA]</scope>
</reference>
<dbReference type="EMBL" id="CM042889">
    <property type="protein sequence ID" value="KAI4321000.1"/>
    <property type="molecule type" value="Genomic_DNA"/>
</dbReference>
<proteinExistence type="predicted"/>
<keyword evidence="2" id="KW-1185">Reference proteome</keyword>
<comment type="caution">
    <text evidence="1">The sequence shown here is derived from an EMBL/GenBank/DDBJ whole genome shotgun (WGS) entry which is preliminary data.</text>
</comment>
<evidence type="ECO:0000313" key="2">
    <source>
        <dbReference type="Proteomes" id="UP001057402"/>
    </source>
</evidence>
<dbReference type="Proteomes" id="UP001057402">
    <property type="component" value="Chromosome 10"/>
</dbReference>
<organism evidence="1 2">
    <name type="scientific">Melastoma candidum</name>
    <dbReference type="NCBI Taxonomy" id="119954"/>
    <lineage>
        <taxon>Eukaryota</taxon>
        <taxon>Viridiplantae</taxon>
        <taxon>Streptophyta</taxon>
        <taxon>Embryophyta</taxon>
        <taxon>Tracheophyta</taxon>
        <taxon>Spermatophyta</taxon>
        <taxon>Magnoliopsida</taxon>
        <taxon>eudicotyledons</taxon>
        <taxon>Gunneridae</taxon>
        <taxon>Pentapetalae</taxon>
        <taxon>rosids</taxon>
        <taxon>malvids</taxon>
        <taxon>Myrtales</taxon>
        <taxon>Melastomataceae</taxon>
        <taxon>Melastomatoideae</taxon>
        <taxon>Melastomateae</taxon>
        <taxon>Melastoma</taxon>
    </lineage>
</organism>
<accession>A0ACB9MB95</accession>
<gene>
    <name evidence="1" type="ORF">MLD38_034424</name>
</gene>
<name>A0ACB9MB95_9MYRT</name>
<protein>
    <submittedName>
        <fullName evidence="1">Uncharacterized protein</fullName>
    </submittedName>
</protein>
<evidence type="ECO:0000313" key="1">
    <source>
        <dbReference type="EMBL" id="KAI4321000.1"/>
    </source>
</evidence>
<sequence>MLVLKSLCVEVGWVIEEDGTTYRKGSKPPPIDIVGMSYRGTLYTSQNPSPLSSSFPSPIPSYQVSPSLSSFPSPIRHENNAAPISSKREIFWIPSSGNFQRFAPPLTPRSPSYNLVRPAMLQNSPSSKEQERRSEFEFLKGQVKPWEGERIHEVGMDDLELSAMSGRTEVDRRVRPQ</sequence>